<organism evidence="3 4">
    <name type="scientific">Amorphotheca resinae ATCC 22711</name>
    <dbReference type="NCBI Taxonomy" id="857342"/>
    <lineage>
        <taxon>Eukaryota</taxon>
        <taxon>Fungi</taxon>
        <taxon>Dikarya</taxon>
        <taxon>Ascomycota</taxon>
        <taxon>Pezizomycotina</taxon>
        <taxon>Leotiomycetes</taxon>
        <taxon>Helotiales</taxon>
        <taxon>Amorphothecaceae</taxon>
        <taxon>Amorphotheca</taxon>
    </lineage>
</organism>
<dbReference type="AlphaFoldDB" id="A0A2T3ATS5"/>
<reference evidence="3 4" key="1">
    <citation type="journal article" date="2018" name="New Phytol.">
        <title>Comparative genomics and transcriptomics depict ericoid mycorrhizal fungi as versatile saprotrophs and plant mutualists.</title>
        <authorList>
            <person name="Martino E."/>
            <person name="Morin E."/>
            <person name="Grelet G.A."/>
            <person name="Kuo A."/>
            <person name="Kohler A."/>
            <person name="Daghino S."/>
            <person name="Barry K.W."/>
            <person name="Cichocki N."/>
            <person name="Clum A."/>
            <person name="Dockter R.B."/>
            <person name="Hainaut M."/>
            <person name="Kuo R.C."/>
            <person name="LaButti K."/>
            <person name="Lindahl B.D."/>
            <person name="Lindquist E.A."/>
            <person name="Lipzen A."/>
            <person name="Khouja H.R."/>
            <person name="Magnuson J."/>
            <person name="Murat C."/>
            <person name="Ohm R.A."/>
            <person name="Singer S.W."/>
            <person name="Spatafora J.W."/>
            <person name="Wang M."/>
            <person name="Veneault-Fourrey C."/>
            <person name="Henrissat B."/>
            <person name="Grigoriev I.V."/>
            <person name="Martin F.M."/>
            <person name="Perotto S."/>
        </authorList>
    </citation>
    <scope>NUCLEOTIDE SEQUENCE [LARGE SCALE GENOMIC DNA]</scope>
    <source>
        <strain evidence="3 4">ATCC 22711</strain>
    </source>
</reference>
<dbReference type="GO" id="GO:0008168">
    <property type="term" value="F:methyltransferase activity"/>
    <property type="evidence" value="ECO:0007669"/>
    <property type="project" value="TreeGrafter"/>
</dbReference>
<dbReference type="PROSITE" id="PS51143">
    <property type="entry name" value="MT_A70"/>
    <property type="match status" value="1"/>
</dbReference>
<dbReference type="PANTHER" id="PTHR12829:SF4">
    <property type="entry name" value="N(6)-ADENINE-SPECIFIC METHYLTRANSFERASE METTL4"/>
    <property type="match status" value="1"/>
</dbReference>
<dbReference type="EMBL" id="KZ679016">
    <property type="protein sequence ID" value="PSS10889.1"/>
    <property type="molecule type" value="Genomic_DNA"/>
</dbReference>
<evidence type="ECO:0000313" key="4">
    <source>
        <dbReference type="Proteomes" id="UP000241818"/>
    </source>
</evidence>
<proteinExistence type="inferred from homology"/>
<evidence type="ECO:0000313" key="3">
    <source>
        <dbReference type="EMBL" id="PSS10889.1"/>
    </source>
</evidence>
<dbReference type="Pfam" id="PF05063">
    <property type="entry name" value="MT-A70"/>
    <property type="match status" value="1"/>
</dbReference>
<dbReference type="InParanoid" id="A0A2T3ATS5"/>
<dbReference type="InterPro" id="IPR029063">
    <property type="entry name" value="SAM-dependent_MTases_sf"/>
</dbReference>
<dbReference type="OrthoDB" id="61116at2759"/>
<accession>A0A2T3ATS5</accession>
<feature type="region of interest" description="Disordered" evidence="2">
    <location>
        <begin position="103"/>
        <end position="134"/>
    </location>
</feature>
<dbReference type="STRING" id="857342.A0A2T3ATS5"/>
<dbReference type="GeneID" id="36575122"/>
<dbReference type="SUPFAM" id="SSF53335">
    <property type="entry name" value="S-adenosyl-L-methionine-dependent methyltransferases"/>
    <property type="match status" value="1"/>
</dbReference>
<evidence type="ECO:0000256" key="1">
    <source>
        <dbReference type="PROSITE-ProRule" id="PRU00489"/>
    </source>
</evidence>
<gene>
    <name evidence="3" type="ORF">M430DRAFT_37050</name>
</gene>
<dbReference type="PANTHER" id="PTHR12829">
    <property type="entry name" value="N6-ADENOSINE-METHYLTRANSFERASE"/>
    <property type="match status" value="1"/>
</dbReference>
<protein>
    <recommendedName>
        <fullName evidence="5">MT-A70-domain-containing protein</fullName>
    </recommendedName>
</protein>
<name>A0A2T3ATS5_AMORE</name>
<evidence type="ECO:0000256" key="2">
    <source>
        <dbReference type="SAM" id="MobiDB-lite"/>
    </source>
</evidence>
<dbReference type="InterPro" id="IPR007757">
    <property type="entry name" value="MT-A70-like"/>
</dbReference>
<dbReference type="RefSeq" id="XP_024718068.1">
    <property type="nucleotide sequence ID" value="XM_024867041.1"/>
</dbReference>
<keyword evidence="4" id="KW-1185">Reference proteome</keyword>
<comment type="similarity">
    <text evidence="1">Belongs to the MT-A70-like family.</text>
</comment>
<dbReference type="Proteomes" id="UP000241818">
    <property type="component" value="Unassembled WGS sequence"/>
</dbReference>
<dbReference type="GO" id="GO:0005634">
    <property type="term" value="C:nucleus"/>
    <property type="evidence" value="ECO:0007669"/>
    <property type="project" value="TreeGrafter"/>
</dbReference>
<evidence type="ECO:0008006" key="5">
    <source>
        <dbReference type="Google" id="ProtNLM"/>
    </source>
</evidence>
<sequence>MPSSCLLYQNSLSTVILLDIPRSIEEAQGDSSLRLISSKPLERPYPSIEPKSEKARNNVGETSLDDMLLQKYLEFALDEVRRELKGNKSWLLPRITEEDVDVLSSERKKKYPRQDASPNRNASLSLSEKEKESDHEALHLDDSLSNTIHYHNRLSAFLHITLGPSKGRARIPPKSTLLQGDIASTLDTFTTTAPLFNLVVLDPPWPNRSARRKKSYGISYGTTEIKDLLSALPIEAHLTENGLVAVWVTNKVAFRDLLLGEGGLFEQWGVQLVEEWVWLKVTSDGEPICALDSTWRKPYEILLIGRKPGKEREAEKGGEVKRRVILAVPDLHSRKPNLKSIFEQVMGRVEGDYEALEVFARNLTAGWWCWGNEVLKFQMSEHWKEVEH</sequence>